<proteinExistence type="predicted"/>
<evidence type="ECO:0000256" key="6">
    <source>
        <dbReference type="SAM" id="Phobius"/>
    </source>
</evidence>
<dbReference type="EMBL" id="JACXWY010000005">
    <property type="protein sequence ID" value="MBD3846294.1"/>
    <property type="molecule type" value="Genomic_DNA"/>
</dbReference>
<dbReference type="GO" id="GO:0022904">
    <property type="term" value="P:respiratory electron transport chain"/>
    <property type="evidence" value="ECO:0007669"/>
    <property type="project" value="InterPro"/>
</dbReference>
<feature type="transmembrane region" description="Helical" evidence="6">
    <location>
        <begin position="149"/>
        <end position="169"/>
    </location>
</feature>
<dbReference type="Proteomes" id="UP000619295">
    <property type="component" value="Unassembled WGS sequence"/>
</dbReference>
<dbReference type="AlphaFoldDB" id="A0A927E8K2"/>
<dbReference type="InterPro" id="IPR011577">
    <property type="entry name" value="Cyt_b561_bac/Ni-Hgenase"/>
</dbReference>
<name>A0A927E8K2_9HYPH</name>
<dbReference type="InterPro" id="IPR051542">
    <property type="entry name" value="Hydrogenase_cytochrome"/>
</dbReference>
<dbReference type="Gene3D" id="1.20.950.20">
    <property type="entry name" value="Transmembrane di-heme cytochromes, Chain C"/>
    <property type="match status" value="1"/>
</dbReference>
<keyword evidence="5 6" id="KW-0472">Membrane</keyword>
<keyword evidence="3 6" id="KW-0812">Transmembrane</keyword>
<sequence>MTSEVSRAVAPPRGQDAVCVWDPLVRIFHWTVVLGTALNYFVLASGKPPHRYVGYGIAAALAVRVVWGFVGSTHARFSDFVTSPRAVLLHLAAVKARRDRRYVGHNPAGGAMVLVLMTLIALTCLTGWMQGLDAFWGVEWLQEVHALCANLIIAMAAIHVFAAIMESVLHRENLILAMITGRKRRASGTDIDHAGTAGGG</sequence>
<keyword evidence="4 6" id="KW-1133">Transmembrane helix</keyword>
<organism evidence="8 9">
    <name type="scientific">Bosea spartocytisi</name>
    <dbReference type="NCBI Taxonomy" id="2773451"/>
    <lineage>
        <taxon>Bacteria</taxon>
        <taxon>Pseudomonadati</taxon>
        <taxon>Pseudomonadota</taxon>
        <taxon>Alphaproteobacteria</taxon>
        <taxon>Hyphomicrobiales</taxon>
        <taxon>Boseaceae</taxon>
        <taxon>Bosea</taxon>
    </lineage>
</organism>
<evidence type="ECO:0000259" key="7">
    <source>
        <dbReference type="Pfam" id="PF01292"/>
    </source>
</evidence>
<evidence type="ECO:0000256" key="2">
    <source>
        <dbReference type="ARBA" id="ARBA00022475"/>
    </source>
</evidence>
<feature type="transmembrane region" description="Helical" evidence="6">
    <location>
        <begin position="52"/>
        <end position="70"/>
    </location>
</feature>
<dbReference type="GO" id="GO:0020037">
    <property type="term" value="F:heme binding"/>
    <property type="evidence" value="ECO:0007669"/>
    <property type="project" value="TreeGrafter"/>
</dbReference>
<dbReference type="Pfam" id="PF01292">
    <property type="entry name" value="Ni_hydr_CYTB"/>
    <property type="match status" value="1"/>
</dbReference>
<evidence type="ECO:0000256" key="4">
    <source>
        <dbReference type="ARBA" id="ARBA00022989"/>
    </source>
</evidence>
<reference evidence="8" key="1">
    <citation type="submission" date="2020-09" db="EMBL/GenBank/DDBJ databases">
        <title>Bosea spartocytisi sp. nov. a root nodule endophyte of Spartocytisus supranubius in the high mountain ecosystem fo the Teide National Park (Canary Islands, Spain).</title>
        <authorList>
            <person name="Pulido-Suarez L."/>
            <person name="Peix A."/>
            <person name="Igual J.M."/>
            <person name="Socas-Perez N."/>
            <person name="Velazquez E."/>
            <person name="Flores-Felix J.D."/>
            <person name="Leon-Barrios M."/>
        </authorList>
    </citation>
    <scope>NUCLEOTIDE SEQUENCE</scope>
    <source>
        <strain evidence="8">SSUT16</strain>
    </source>
</reference>
<comment type="subcellular location">
    <subcellularLocation>
        <location evidence="1">Cell membrane</location>
        <topology evidence="1">Multi-pass membrane protein</topology>
    </subcellularLocation>
</comment>
<gene>
    <name evidence="8" type="ORF">IED13_11350</name>
</gene>
<dbReference type="PANTHER" id="PTHR30485:SF2">
    <property type="entry name" value="BLL0597 PROTEIN"/>
    <property type="match status" value="1"/>
</dbReference>
<evidence type="ECO:0000256" key="5">
    <source>
        <dbReference type="ARBA" id="ARBA00023136"/>
    </source>
</evidence>
<evidence type="ECO:0000256" key="1">
    <source>
        <dbReference type="ARBA" id="ARBA00004651"/>
    </source>
</evidence>
<feature type="domain" description="Cytochrome b561 bacterial/Ni-hydrogenase" evidence="7">
    <location>
        <begin position="20"/>
        <end position="181"/>
    </location>
</feature>
<protein>
    <submittedName>
        <fullName evidence="8">Cytochrome b/b6 domain-containing protein</fullName>
    </submittedName>
</protein>
<dbReference type="InterPro" id="IPR016174">
    <property type="entry name" value="Di-haem_cyt_TM"/>
</dbReference>
<keyword evidence="2" id="KW-1003">Cell membrane</keyword>
<keyword evidence="9" id="KW-1185">Reference proteome</keyword>
<evidence type="ECO:0000256" key="3">
    <source>
        <dbReference type="ARBA" id="ARBA00022692"/>
    </source>
</evidence>
<dbReference type="PANTHER" id="PTHR30485">
    <property type="entry name" value="NI/FE-HYDROGENASE 1 B-TYPE CYTOCHROME SUBUNIT"/>
    <property type="match status" value="1"/>
</dbReference>
<dbReference type="RefSeq" id="WP_024342666.1">
    <property type="nucleotide sequence ID" value="NZ_JACXWY010000005.1"/>
</dbReference>
<evidence type="ECO:0000313" key="9">
    <source>
        <dbReference type="Proteomes" id="UP000619295"/>
    </source>
</evidence>
<feature type="transmembrane region" description="Helical" evidence="6">
    <location>
        <begin position="27"/>
        <end position="45"/>
    </location>
</feature>
<feature type="transmembrane region" description="Helical" evidence="6">
    <location>
        <begin position="108"/>
        <end position="129"/>
    </location>
</feature>
<comment type="caution">
    <text evidence="8">The sequence shown here is derived from an EMBL/GenBank/DDBJ whole genome shotgun (WGS) entry which is preliminary data.</text>
</comment>
<dbReference type="GO" id="GO:0005886">
    <property type="term" value="C:plasma membrane"/>
    <property type="evidence" value="ECO:0007669"/>
    <property type="project" value="UniProtKB-SubCell"/>
</dbReference>
<dbReference type="GO" id="GO:0009055">
    <property type="term" value="F:electron transfer activity"/>
    <property type="evidence" value="ECO:0007669"/>
    <property type="project" value="InterPro"/>
</dbReference>
<dbReference type="SUPFAM" id="SSF81342">
    <property type="entry name" value="Transmembrane di-heme cytochromes"/>
    <property type="match status" value="1"/>
</dbReference>
<evidence type="ECO:0000313" key="8">
    <source>
        <dbReference type="EMBL" id="MBD3846294.1"/>
    </source>
</evidence>
<accession>A0A927E8K2</accession>